<evidence type="ECO:0000256" key="9">
    <source>
        <dbReference type="ARBA" id="ARBA00023319"/>
    </source>
</evidence>
<dbReference type="InterPro" id="IPR003599">
    <property type="entry name" value="Ig_sub"/>
</dbReference>
<dbReference type="PROSITE" id="PS50835">
    <property type="entry name" value="IG_LIKE"/>
    <property type="match status" value="2"/>
</dbReference>
<evidence type="ECO:0000256" key="7">
    <source>
        <dbReference type="ARBA" id="ARBA00023136"/>
    </source>
</evidence>
<dbReference type="Proteomes" id="UP000694545">
    <property type="component" value="Unplaced"/>
</dbReference>
<dbReference type="AlphaFoldDB" id="A0A8D2KZN9"/>
<evidence type="ECO:0000256" key="2">
    <source>
        <dbReference type="ARBA" id="ARBA00017514"/>
    </source>
</evidence>
<dbReference type="GO" id="GO:0003382">
    <property type="term" value="P:epithelial cell morphogenesis"/>
    <property type="evidence" value="ECO:0007669"/>
    <property type="project" value="InterPro"/>
</dbReference>
<dbReference type="InterPro" id="IPR029861">
    <property type="entry name" value="VSIG1"/>
</dbReference>
<proteinExistence type="predicted"/>
<dbReference type="Ensembl" id="ENSVKKT00000014970.1">
    <property type="protein sequence ID" value="ENSVKKP00000014615.1"/>
    <property type="gene ID" value="ENSVKKG00000010046.1"/>
</dbReference>
<dbReference type="SUPFAM" id="SSF48726">
    <property type="entry name" value="Immunoglobulin"/>
    <property type="match status" value="2"/>
</dbReference>
<dbReference type="Pfam" id="PF07686">
    <property type="entry name" value="V-set"/>
    <property type="match status" value="1"/>
</dbReference>
<dbReference type="SMART" id="SM00408">
    <property type="entry name" value="IGc2"/>
    <property type="match status" value="2"/>
</dbReference>
<evidence type="ECO:0000256" key="5">
    <source>
        <dbReference type="ARBA" id="ARBA00022737"/>
    </source>
</evidence>
<keyword evidence="5" id="KW-0677">Repeat</keyword>
<keyword evidence="9" id="KW-0393">Immunoglobulin domain</keyword>
<sequence length="332" mass="36564">ILPSALPIFSPCPVNGLTLTVPQKTVSTRAGGNVTLLCTYQAPKLAPNVLVQWSFYSAKLKSTSLVYYSQSNQSETSAAFKGRIQNSKNIGNASLTIFNMQPQDTGIYTCEVFNPGDASGVAEKSVTVSVLVPPSKPFCSFDHKHQPELGHLVILSCLSSTGLPNPTYQWQRVEGDKLKPLSDLYYPESGTLIIGNLTKFEEGYYQCTSSNSLGNSSCQIDLTTKHSESGIIIAALIASILAAALICVIVWVITSKEKKKKRKEKAAASEMQYVFRKAFLNKPPGLFALLDWTQFQTESWIWLGHGWRGARVLFQTLLYCLSRQLILKVVEI</sequence>
<evidence type="ECO:0000256" key="8">
    <source>
        <dbReference type="ARBA" id="ARBA00023157"/>
    </source>
</evidence>
<dbReference type="Pfam" id="PF13927">
    <property type="entry name" value="Ig_3"/>
    <property type="match status" value="1"/>
</dbReference>
<keyword evidence="4" id="KW-0732">Signal</keyword>
<keyword evidence="8" id="KW-1015">Disulfide bond</keyword>
<evidence type="ECO:0000256" key="4">
    <source>
        <dbReference type="ARBA" id="ARBA00022729"/>
    </source>
</evidence>
<dbReference type="InterPro" id="IPR036179">
    <property type="entry name" value="Ig-like_dom_sf"/>
</dbReference>
<protein>
    <recommendedName>
        <fullName evidence="2">V-set and immunoglobulin domain-containing protein 1</fullName>
    </recommendedName>
</protein>
<keyword evidence="7 10" id="KW-0472">Membrane</keyword>
<dbReference type="GO" id="GO:0030277">
    <property type="term" value="P:maintenance of gastrointestinal epithelium"/>
    <property type="evidence" value="ECO:0007669"/>
    <property type="project" value="InterPro"/>
</dbReference>
<keyword evidence="3 10" id="KW-0812">Transmembrane</keyword>
<accession>A0A8D2KZN9</accession>
<feature type="domain" description="Ig-like" evidence="11">
    <location>
        <begin position="133"/>
        <end position="223"/>
    </location>
</feature>
<dbReference type="GO" id="GO:0016323">
    <property type="term" value="C:basolateral plasma membrane"/>
    <property type="evidence" value="ECO:0007669"/>
    <property type="project" value="TreeGrafter"/>
</dbReference>
<dbReference type="InterPro" id="IPR013106">
    <property type="entry name" value="Ig_V-set"/>
</dbReference>
<dbReference type="OMA" id="WNFISKT"/>
<dbReference type="Gene3D" id="2.60.40.10">
    <property type="entry name" value="Immunoglobulins"/>
    <property type="match status" value="2"/>
</dbReference>
<keyword evidence="13" id="KW-1185">Reference proteome</keyword>
<dbReference type="PANTHER" id="PTHR44974:SF1">
    <property type="entry name" value="V-SET AND IMMUNOGLOBULIN DOMAIN-CONTAINING PROTEIN 1"/>
    <property type="match status" value="1"/>
</dbReference>
<dbReference type="InterPro" id="IPR003598">
    <property type="entry name" value="Ig_sub2"/>
</dbReference>
<evidence type="ECO:0000256" key="3">
    <source>
        <dbReference type="ARBA" id="ARBA00022692"/>
    </source>
</evidence>
<evidence type="ECO:0000256" key="6">
    <source>
        <dbReference type="ARBA" id="ARBA00022989"/>
    </source>
</evidence>
<keyword evidence="6 10" id="KW-1133">Transmembrane helix</keyword>
<comment type="subcellular location">
    <subcellularLocation>
        <location evidence="1">Membrane</location>
        <topology evidence="1">Single-pass type I membrane protein</topology>
    </subcellularLocation>
</comment>
<feature type="transmembrane region" description="Helical" evidence="10">
    <location>
        <begin position="231"/>
        <end position="253"/>
    </location>
</feature>
<dbReference type="SMART" id="SM00406">
    <property type="entry name" value="IGv"/>
    <property type="match status" value="1"/>
</dbReference>
<evidence type="ECO:0000256" key="1">
    <source>
        <dbReference type="ARBA" id="ARBA00004479"/>
    </source>
</evidence>
<dbReference type="InterPro" id="IPR013783">
    <property type="entry name" value="Ig-like_fold"/>
</dbReference>
<reference evidence="12" key="1">
    <citation type="submission" date="2025-08" db="UniProtKB">
        <authorList>
            <consortium name="Ensembl"/>
        </authorList>
    </citation>
    <scope>IDENTIFICATION</scope>
</reference>
<name>A0A8D2KZN9_VARKO</name>
<evidence type="ECO:0000259" key="11">
    <source>
        <dbReference type="PROSITE" id="PS50835"/>
    </source>
</evidence>
<evidence type="ECO:0000313" key="12">
    <source>
        <dbReference type="Ensembl" id="ENSVKKP00000014615.1"/>
    </source>
</evidence>
<evidence type="ECO:0000256" key="10">
    <source>
        <dbReference type="SAM" id="Phobius"/>
    </source>
</evidence>
<dbReference type="InterPro" id="IPR007110">
    <property type="entry name" value="Ig-like_dom"/>
</dbReference>
<reference evidence="12" key="2">
    <citation type="submission" date="2025-09" db="UniProtKB">
        <authorList>
            <consortium name="Ensembl"/>
        </authorList>
    </citation>
    <scope>IDENTIFICATION</scope>
</reference>
<feature type="domain" description="Ig-like" evidence="11">
    <location>
        <begin position="7"/>
        <end position="127"/>
    </location>
</feature>
<evidence type="ECO:0000313" key="13">
    <source>
        <dbReference type="Proteomes" id="UP000694545"/>
    </source>
</evidence>
<dbReference type="PANTHER" id="PTHR44974">
    <property type="entry name" value="V-SET AND IMMUNOGLOBULIN DOMAIN-CONTAINING PROTEIN 1"/>
    <property type="match status" value="1"/>
</dbReference>
<dbReference type="SMART" id="SM00409">
    <property type="entry name" value="IG"/>
    <property type="match status" value="2"/>
</dbReference>
<organism evidence="12 13">
    <name type="scientific">Varanus komodoensis</name>
    <name type="common">Komodo dragon</name>
    <dbReference type="NCBI Taxonomy" id="61221"/>
    <lineage>
        <taxon>Eukaryota</taxon>
        <taxon>Metazoa</taxon>
        <taxon>Chordata</taxon>
        <taxon>Craniata</taxon>
        <taxon>Vertebrata</taxon>
        <taxon>Euteleostomi</taxon>
        <taxon>Lepidosauria</taxon>
        <taxon>Squamata</taxon>
        <taxon>Bifurcata</taxon>
        <taxon>Unidentata</taxon>
        <taxon>Episquamata</taxon>
        <taxon>Toxicofera</taxon>
        <taxon>Anguimorpha</taxon>
        <taxon>Paleoanguimorpha</taxon>
        <taxon>Varanoidea</taxon>
        <taxon>Varanidae</taxon>
        <taxon>Varanus</taxon>
    </lineage>
</organism>